<dbReference type="OrthoDB" id="9806233at2"/>
<feature type="domain" description="3-keto-alpha-glucoside-1,2-lyase/3-keto-2-hydroxy-glucal hydratase" evidence="1">
    <location>
        <begin position="44"/>
        <end position="246"/>
    </location>
</feature>
<reference evidence="2 3" key="1">
    <citation type="submission" date="2016-11" db="EMBL/GenBank/DDBJ databases">
        <authorList>
            <person name="Jaros S."/>
            <person name="Januszkiewicz K."/>
            <person name="Wedrychowicz H."/>
        </authorList>
    </citation>
    <scope>NUCLEOTIDE SEQUENCE [LARGE SCALE GENOMIC DNA]</scope>
    <source>
        <strain evidence="2 3">CGMCC 1.12213</strain>
    </source>
</reference>
<keyword evidence="3" id="KW-1185">Reference proteome</keyword>
<gene>
    <name evidence="2" type="ORF">SAMN05216261_2204</name>
</gene>
<dbReference type="RefSeq" id="WP_019387722.1">
    <property type="nucleotide sequence ID" value="NZ_ALIH01000007.1"/>
</dbReference>
<sequence>MKKLILFTVVAIAFTACKDKTKESAQAEEDIEVNTEVEVENDSDWVYLFDGTNFDKWRGYLKDEMHPEWTIEDGVMMFTPGEEGGKNIITKDTFTNFELSLEWKISEAGNSGIFWSVFEDPKYNEAYQTGPEIQVLDNERHPDAKANPKFHQAGALYDMVQPEQDVCKPAGEWNHCVLSVNHKTNEGSVTLNGTKIVSFPVHGEAWDALVANSKFKDWEGFGKHKTGHIGLQDHSDKVWFKNIKIRNL</sequence>
<dbReference type="Proteomes" id="UP000184396">
    <property type="component" value="Unassembled WGS sequence"/>
</dbReference>
<dbReference type="GO" id="GO:0016787">
    <property type="term" value="F:hydrolase activity"/>
    <property type="evidence" value="ECO:0007669"/>
    <property type="project" value="InterPro"/>
</dbReference>
<dbReference type="AlphaFoldDB" id="A0A1M6F5C4"/>
<name>A0A1M6F5C4_9FLAO</name>
<organism evidence="2 3">
    <name type="scientific">Algibacter luteus</name>
    <dbReference type="NCBI Taxonomy" id="1178825"/>
    <lineage>
        <taxon>Bacteria</taxon>
        <taxon>Pseudomonadati</taxon>
        <taxon>Bacteroidota</taxon>
        <taxon>Flavobacteriia</taxon>
        <taxon>Flavobacteriales</taxon>
        <taxon>Flavobacteriaceae</taxon>
        <taxon>Algibacter</taxon>
    </lineage>
</organism>
<dbReference type="STRING" id="1178825.SAMN05216261_2204"/>
<dbReference type="PROSITE" id="PS51257">
    <property type="entry name" value="PROKAR_LIPOPROTEIN"/>
    <property type="match status" value="1"/>
</dbReference>
<dbReference type="EMBL" id="FQYK01000005">
    <property type="protein sequence ID" value="SHI92862.1"/>
    <property type="molecule type" value="Genomic_DNA"/>
</dbReference>
<proteinExistence type="predicted"/>
<dbReference type="Pfam" id="PF06439">
    <property type="entry name" value="3keto-disac_hyd"/>
    <property type="match status" value="1"/>
</dbReference>
<protein>
    <recommendedName>
        <fullName evidence="1">3-keto-alpha-glucoside-1,2-lyase/3-keto-2-hydroxy-glucal hydratase domain-containing protein</fullName>
    </recommendedName>
</protein>
<evidence type="ECO:0000313" key="3">
    <source>
        <dbReference type="Proteomes" id="UP000184396"/>
    </source>
</evidence>
<dbReference type="InterPro" id="IPR010496">
    <property type="entry name" value="AL/BT2_dom"/>
</dbReference>
<dbReference type="eggNOG" id="COG2133">
    <property type="taxonomic scope" value="Bacteria"/>
</dbReference>
<evidence type="ECO:0000313" key="2">
    <source>
        <dbReference type="EMBL" id="SHI92862.1"/>
    </source>
</evidence>
<dbReference type="Gene3D" id="2.60.120.560">
    <property type="entry name" value="Exo-inulinase, domain 1"/>
    <property type="match status" value="1"/>
</dbReference>
<evidence type="ECO:0000259" key="1">
    <source>
        <dbReference type="Pfam" id="PF06439"/>
    </source>
</evidence>
<accession>A0A1M6F5C4</accession>